<comment type="similarity">
    <text evidence="2">Belongs to the TPP enzyme family.</text>
</comment>
<dbReference type="Pfam" id="PF02776">
    <property type="entry name" value="TPP_enzyme_N"/>
    <property type="match status" value="1"/>
</dbReference>
<evidence type="ECO:0000256" key="1">
    <source>
        <dbReference type="ARBA" id="ARBA00001964"/>
    </source>
</evidence>
<evidence type="ECO:0000256" key="5">
    <source>
        <dbReference type="ARBA" id="ARBA00022842"/>
    </source>
</evidence>
<dbReference type="InterPro" id="IPR012001">
    <property type="entry name" value="Thiamin_PyroP_enz_TPP-bd_dom"/>
</dbReference>
<keyword evidence="6" id="KW-0786">Thiamine pyrophosphate</keyword>
<feature type="domain" description="Thiamine pyrophosphate enzyme N-terminal TPP-binding" evidence="8">
    <location>
        <begin position="12"/>
        <end position="92"/>
    </location>
</feature>
<dbReference type="PANTHER" id="PTHR43452:SF30">
    <property type="entry name" value="PYRUVATE DECARBOXYLASE ISOZYME 1-RELATED"/>
    <property type="match status" value="1"/>
</dbReference>
<dbReference type="InterPro" id="IPR029061">
    <property type="entry name" value="THDP-binding"/>
</dbReference>
<dbReference type="InterPro" id="IPR012110">
    <property type="entry name" value="PDC/IPDC-like"/>
</dbReference>
<dbReference type="SUPFAM" id="SSF52518">
    <property type="entry name" value="Thiamin diphosphate-binding fold (THDP-binding)"/>
    <property type="match status" value="1"/>
</dbReference>
<evidence type="ECO:0000256" key="7">
    <source>
        <dbReference type="ARBA" id="ARBA00023239"/>
    </source>
</evidence>
<evidence type="ECO:0000256" key="4">
    <source>
        <dbReference type="ARBA" id="ARBA00022793"/>
    </source>
</evidence>
<comment type="cofactor">
    <cofactor evidence="1">
        <name>thiamine diphosphate</name>
        <dbReference type="ChEBI" id="CHEBI:58937"/>
    </cofactor>
</comment>
<accession>A0ABP9YRX2</accession>
<gene>
    <name evidence="9" type="ORF">MFLAVUS_003021</name>
</gene>
<keyword evidence="10" id="KW-1185">Reference proteome</keyword>
<name>A0ABP9YRX2_9FUNG</name>
<protein>
    <recommendedName>
        <fullName evidence="8">Thiamine pyrophosphate enzyme N-terminal TPP-binding domain-containing protein</fullName>
    </recommendedName>
</protein>
<keyword evidence="7" id="KW-0456">Lyase</keyword>
<evidence type="ECO:0000256" key="2">
    <source>
        <dbReference type="ARBA" id="ARBA00007812"/>
    </source>
</evidence>
<evidence type="ECO:0000313" key="10">
    <source>
        <dbReference type="Proteomes" id="UP001473302"/>
    </source>
</evidence>
<dbReference type="EMBL" id="BAABUK010000005">
    <property type="protein sequence ID" value="GAA5809610.1"/>
    <property type="molecule type" value="Genomic_DNA"/>
</dbReference>
<evidence type="ECO:0000256" key="3">
    <source>
        <dbReference type="ARBA" id="ARBA00022723"/>
    </source>
</evidence>
<keyword evidence="4" id="KW-0210">Decarboxylase</keyword>
<evidence type="ECO:0000259" key="8">
    <source>
        <dbReference type="Pfam" id="PF02776"/>
    </source>
</evidence>
<evidence type="ECO:0000313" key="9">
    <source>
        <dbReference type="EMBL" id="GAA5809610.1"/>
    </source>
</evidence>
<dbReference type="Proteomes" id="UP001473302">
    <property type="component" value="Unassembled WGS sequence"/>
</dbReference>
<reference evidence="9 10" key="1">
    <citation type="submission" date="2024-04" db="EMBL/GenBank/DDBJ databases">
        <title>genome sequences of Mucor flavus KT1a and Helicostylum pulchrum KT1b strains isolated from the surface of a dry-aged beef.</title>
        <authorList>
            <person name="Toyotome T."/>
            <person name="Hosono M."/>
            <person name="Torimaru M."/>
            <person name="Fukuda K."/>
            <person name="Mikami N."/>
        </authorList>
    </citation>
    <scope>NUCLEOTIDE SEQUENCE [LARGE SCALE GENOMIC DNA]</scope>
    <source>
        <strain evidence="9 10">KT1a</strain>
    </source>
</reference>
<keyword evidence="3" id="KW-0479">Metal-binding</keyword>
<sequence>MPSTLLNFVFIGQHILNRLKELDIDTIHGVPSDFNQSFLDLIEDDESLIWGNNTNELNVSYAADGYARVCGVGALITAFGVGELSALNGIAGS</sequence>
<dbReference type="Gene3D" id="3.40.50.970">
    <property type="match status" value="1"/>
</dbReference>
<keyword evidence="5" id="KW-0460">Magnesium</keyword>
<comment type="caution">
    <text evidence="9">The sequence shown here is derived from an EMBL/GenBank/DDBJ whole genome shotgun (WGS) entry which is preliminary data.</text>
</comment>
<organism evidence="9 10">
    <name type="scientific">Mucor flavus</name>
    <dbReference type="NCBI Taxonomy" id="439312"/>
    <lineage>
        <taxon>Eukaryota</taxon>
        <taxon>Fungi</taxon>
        <taxon>Fungi incertae sedis</taxon>
        <taxon>Mucoromycota</taxon>
        <taxon>Mucoromycotina</taxon>
        <taxon>Mucoromycetes</taxon>
        <taxon>Mucorales</taxon>
        <taxon>Mucorineae</taxon>
        <taxon>Mucoraceae</taxon>
        <taxon>Mucor</taxon>
    </lineage>
</organism>
<evidence type="ECO:0000256" key="6">
    <source>
        <dbReference type="ARBA" id="ARBA00023052"/>
    </source>
</evidence>
<proteinExistence type="inferred from homology"/>
<dbReference type="PANTHER" id="PTHR43452">
    <property type="entry name" value="PYRUVATE DECARBOXYLASE"/>
    <property type="match status" value="1"/>
</dbReference>